<sequence length="2051" mass="224906">MRRPISDDESTDSEPGGSAAATVATAATPGSCSQFLTSSSRRRPRRRRPRVGSPSPVQRRRRAASGRLSEAAHSSQEYMSAVSTTGDTTTPDESPLSRAATFASTILTATTTTTTSMLYRDTSPGASMAVQGPSRELQEMAFSFSDDLSDAPVTLRRHVPEFTPRQRDKRASVPADTPTSPQMAMFKGKRRSERDQTAHVPAKRVDRAREGDLPLLIKLQKSISEGNLLSGSPQKQQKRHWRPRESVPFVLSRNALDASGPDWTPLIRRPDDVDKATEPSPDTTSRASFIVQYSEFDGPKSPRTMDGASNSARCTTTRSQPTTQTATSSLPLGTTDTTAPSGDKSGSSKGSGPPVPAERSSKQTGYMPQHQRQRAASELSGEGDGSVSGKESPDPSIPGKDLFSHWEKVFGKEGLETSANRSDEGQDGIQEEFPKPGATSNATARTDAIMSGESTSRSRVITVPEARKVIAVEKAEKSLTIELHSVPLKPGTGETQKELPQAQKRSKKGPRRESLGVKRTAAVGNLVEGPLVAKPKQDAAPKEEYGSPVHVKPAQRQTQTRQSSTYSELQVPEPSSVTTRDAAPDPTSITTRDVASAKLREAAGKQDSPSSRGSKDPARKRVLPMSSHPAPRTPTYKYYMSHSSLSSDKRGPDTSSSDMSTHGREFYRGCLHAGKVLPIAGRTPDRKSLASSFPILEESDTQKKIAPDADHLPPVAPPAAPVPKGRKISPPKEIMEKEIKPVKRPSVKDVESAPPLKGEVQPVPEPASVSLQPKASEEGLLKAVSKTAIDEKKEAKVVPKPEAGSIAGPVEQPPPTSKAEQPVQEIPHDDGSASKLAKPRKGGDMLDEKRPSATPLPEPYALKEISSKGDLDKLEEVSLGSDEKESEPKKSSENTQGDVTVLSVEYPPLGSSAGSPSEKVPEEVIGKISEPSGEPKDAYEARGPATAFESSSDKKYVVEKEDVAPSEAASIPGPPADRESEVAASEEGLPKSTEQSEKSKSGSNVGDLPILEIEVPDDSSSDDEQGAPVKTPKNGPVVAKGEEAESSVAAKTSDSRTEAKDAESSVVAKTSDSRTEAKEEVEEEGPPVEVEDEELTKRTSSAAEPSKVEKSGTSTSAKEEKPTSSEQPPSKSEAPPESESGQPPEEEAGEKTHDEEQEEKPEEEHEETKEKEEGEEEAEKEQPAEGGETPPQEGSDGKAPLEEAEKPQEEPEPPKAPSPPKAQARPDVQVKVAFLRPQGDEAYYIAMVRIRTIPLLLLFGNILVLIIFLVMSYLDLFVYFYVGPVVPPVVVPPATKKGLGHVCRTIRCGIGGTTLFYAINHSVEPCDSMFQYVCERWIHEPSEKYQKVVLGAEKHVADDMYSEIRRLVESYYPYAQSGHALGKLAMLYKDCEDFRKRDENGVGPLNKLRQKYSLSDWPYEGRFSGKPEEIMAEYIRDTGSGVFVSVRMIPDPEDPQMHARKLIALECSTFVLPTDMLLTYRTTQKEAIKAYKVYISSVVEDFQHGPSEKMVSNIFAFEVNLAHRCNVQCRKKRLKKIKVSEIGQYTDKDTGINWVKILKTIVSSISREITADTMILVRSVSYFKKLGLLFRDATTKTRAMNYLGWRFMQKFSRHTTFKYRNSYRTFQENVLGQPRLDDWMRCLVDAAEAMPLAIGRLYAEQMGYEAADYRALGMMMTLQEGLRHMIGEFKWVQGESKEKVSAIMSKSSITVGYPAWLMNDTALNAYYATVPSSGPYLDLVAKSMGANYMNQLKSAATTTDVFNKMSNFIFPSRLVELHQKSGPPRESLLYDIRSNHFAIPSGVMSPPYYVSESTWSMNFGGLGVMVAKDLVNEFFHALDAGWMGESERIEFKKSSDCVLTAIGKSSRTGTADEAVMKCGGLVSDLLALRLSYTAYHAYADSRDETALPGLEDKSPDQVFFVAAFRTLCTQLRERYYVPVVREKQQVPELAYLDALMRSMNEFTDAFNCPDGKYRQNVVRECLTGDKSGGVSGRLKSRKRALWNPPNASMTLVPTPTDTTPWRTVYKRRYNRTVFKRPLDRTGDAALVRNKF</sequence>
<gene>
    <name evidence="1" type="ORF">HPB49_013410</name>
</gene>
<accession>A0ACB8CL91</accession>
<protein>
    <submittedName>
        <fullName evidence="1">Uncharacterized protein</fullName>
    </submittedName>
</protein>
<reference evidence="1" key="1">
    <citation type="submission" date="2020-05" db="EMBL/GenBank/DDBJ databases">
        <title>Large-scale comparative analyses of tick genomes elucidate their genetic diversity and vector capacities.</title>
        <authorList>
            <person name="Jia N."/>
            <person name="Wang J."/>
            <person name="Shi W."/>
            <person name="Du L."/>
            <person name="Sun Y."/>
            <person name="Zhan W."/>
            <person name="Jiang J."/>
            <person name="Wang Q."/>
            <person name="Zhang B."/>
            <person name="Ji P."/>
            <person name="Sakyi L.B."/>
            <person name="Cui X."/>
            <person name="Yuan T."/>
            <person name="Jiang B."/>
            <person name="Yang W."/>
            <person name="Lam T.T.-Y."/>
            <person name="Chang Q."/>
            <person name="Ding S."/>
            <person name="Wang X."/>
            <person name="Zhu J."/>
            <person name="Ruan X."/>
            <person name="Zhao L."/>
            <person name="Wei J."/>
            <person name="Que T."/>
            <person name="Du C."/>
            <person name="Cheng J."/>
            <person name="Dai P."/>
            <person name="Han X."/>
            <person name="Huang E."/>
            <person name="Gao Y."/>
            <person name="Liu J."/>
            <person name="Shao H."/>
            <person name="Ye R."/>
            <person name="Li L."/>
            <person name="Wei W."/>
            <person name="Wang X."/>
            <person name="Wang C."/>
            <person name="Yang T."/>
            <person name="Huo Q."/>
            <person name="Li W."/>
            <person name="Guo W."/>
            <person name="Chen H."/>
            <person name="Zhou L."/>
            <person name="Ni X."/>
            <person name="Tian J."/>
            <person name="Zhou Y."/>
            <person name="Sheng Y."/>
            <person name="Liu T."/>
            <person name="Pan Y."/>
            <person name="Xia L."/>
            <person name="Li J."/>
            <person name="Zhao F."/>
            <person name="Cao W."/>
        </authorList>
    </citation>
    <scope>NUCLEOTIDE SEQUENCE</scope>
    <source>
        <strain evidence="1">Dsil-2018</strain>
    </source>
</reference>
<dbReference type="Proteomes" id="UP000821865">
    <property type="component" value="Chromosome 6"/>
</dbReference>
<name>A0ACB8CL91_DERSI</name>
<evidence type="ECO:0000313" key="1">
    <source>
        <dbReference type="EMBL" id="KAH7945617.1"/>
    </source>
</evidence>
<comment type="caution">
    <text evidence="1">The sequence shown here is derived from an EMBL/GenBank/DDBJ whole genome shotgun (WGS) entry which is preliminary data.</text>
</comment>
<evidence type="ECO:0000313" key="2">
    <source>
        <dbReference type="Proteomes" id="UP000821865"/>
    </source>
</evidence>
<proteinExistence type="predicted"/>
<organism evidence="1 2">
    <name type="scientific">Dermacentor silvarum</name>
    <name type="common">Tick</name>
    <dbReference type="NCBI Taxonomy" id="543639"/>
    <lineage>
        <taxon>Eukaryota</taxon>
        <taxon>Metazoa</taxon>
        <taxon>Ecdysozoa</taxon>
        <taxon>Arthropoda</taxon>
        <taxon>Chelicerata</taxon>
        <taxon>Arachnida</taxon>
        <taxon>Acari</taxon>
        <taxon>Parasitiformes</taxon>
        <taxon>Ixodida</taxon>
        <taxon>Ixodoidea</taxon>
        <taxon>Ixodidae</taxon>
        <taxon>Rhipicephalinae</taxon>
        <taxon>Dermacentor</taxon>
    </lineage>
</organism>
<keyword evidence="2" id="KW-1185">Reference proteome</keyword>
<dbReference type="EMBL" id="CM023475">
    <property type="protein sequence ID" value="KAH7945617.1"/>
    <property type="molecule type" value="Genomic_DNA"/>
</dbReference>